<evidence type="ECO:0000259" key="2">
    <source>
        <dbReference type="PROSITE" id="PS50011"/>
    </source>
</evidence>
<organism evidence="3 4">
    <name type="scientific">Elaeis guineensis var. tenera</name>
    <name type="common">Oil palm</name>
    <dbReference type="NCBI Taxonomy" id="51953"/>
    <lineage>
        <taxon>Eukaryota</taxon>
        <taxon>Viridiplantae</taxon>
        <taxon>Streptophyta</taxon>
        <taxon>Embryophyta</taxon>
        <taxon>Tracheophyta</taxon>
        <taxon>Spermatophyta</taxon>
        <taxon>Magnoliopsida</taxon>
        <taxon>Liliopsida</taxon>
        <taxon>Arecaceae</taxon>
        <taxon>Arecoideae</taxon>
        <taxon>Cocoseae</taxon>
        <taxon>Elaeidinae</taxon>
        <taxon>Elaeis</taxon>
    </lineage>
</organism>
<dbReference type="InterPro" id="IPR053235">
    <property type="entry name" value="Ser_Thr_kinase"/>
</dbReference>
<reference evidence="4" key="1">
    <citation type="submission" date="2025-08" db="UniProtKB">
        <authorList>
            <consortium name="RefSeq"/>
        </authorList>
    </citation>
    <scope>IDENTIFICATION</scope>
</reference>
<dbReference type="Pfam" id="PF00069">
    <property type="entry name" value="Pkinase"/>
    <property type="match status" value="1"/>
</dbReference>
<accession>A0A6J0PJW2</accession>
<keyword evidence="3" id="KW-1185">Reference proteome</keyword>
<dbReference type="Proteomes" id="UP000504607">
    <property type="component" value="Chromosome 6"/>
</dbReference>
<gene>
    <name evidence="4" type="primary">LOC109505962</name>
</gene>
<dbReference type="AlphaFoldDB" id="A0A6J0PJW2"/>
<dbReference type="GO" id="GO:0005737">
    <property type="term" value="C:cytoplasm"/>
    <property type="evidence" value="ECO:0007669"/>
    <property type="project" value="TreeGrafter"/>
</dbReference>
<dbReference type="PROSITE" id="PS50011">
    <property type="entry name" value="PROTEIN_KINASE_DOM"/>
    <property type="match status" value="1"/>
</dbReference>
<evidence type="ECO:0000313" key="4">
    <source>
        <dbReference type="RefSeq" id="XP_019706656.1"/>
    </source>
</evidence>
<dbReference type="GO" id="GO:0005524">
    <property type="term" value="F:ATP binding"/>
    <property type="evidence" value="ECO:0007669"/>
    <property type="project" value="InterPro"/>
</dbReference>
<proteinExistence type="predicted"/>
<dbReference type="SMART" id="SM00220">
    <property type="entry name" value="S_TKc"/>
    <property type="match status" value="1"/>
</dbReference>
<feature type="region of interest" description="Disordered" evidence="1">
    <location>
        <begin position="1"/>
        <end position="21"/>
    </location>
</feature>
<dbReference type="InterPro" id="IPR000719">
    <property type="entry name" value="Prot_kinase_dom"/>
</dbReference>
<dbReference type="RefSeq" id="XP_019706656.1">
    <property type="nucleotide sequence ID" value="XM_019851097.2"/>
</dbReference>
<protein>
    <submittedName>
        <fullName evidence="4">Mitogen-activated protein kinase kinase 4-like</fullName>
    </submittedName>
</protein>
<dbReference type="Gene3D" id="1.10.510.10">
    <property type="entry name" value="Transferase(Phosphotransferase) domain 1"/>
    <property type="match status" value="1"/>
</dbReference>
<feature type="compositionally biased region" description="Low complexity" evidence="1">
    <location>
        <begin position="1"/>
        <end position="20"/>
    </location>
</feature>
<dbReference type="InParanoid" id="A0A6J0PJW2"/>
<dbReference type="GO" id="GO:0004674">
    <property type="term" value="F:protein serine/threonine kinase activity"/>
    <property type="evidence" value="ECO:0007669"/>
    <property type="project" value="TreeGrafter"/>
</dbReference>
<dbReference type="PANTHER" id="PTHR24361">
    <property type="entry name" value="MITOGEN-ACTIVATED KINASE KINASE KINASE"/>
    <property type="match status" value="1"/>
</dbReference>
<dbReference type="InterPro" id="IPR011009">
    <property type="entry name" value="Kinase-like_dom_sf"/>
</dbReference>
<feature type="domain" description="Protein kinase" evidence="2">
    <location>
        <begin position="1"/>
        <end position="168"/>
    </location>
</feature>
<sequence>MAAPSTAAASPLSPSSPTLPDRSSLALPISTTDIKPSNFLTNATRQVKITDFRVSEILAQTMEPCNSLGTIAYMSPNWINKDLKKGVYDGFSGDIWSFGLSMLEFLLGRFPFKEQLGWQGGDWASLASLMCAICYSNPSEVPPTALSEFRSFIACCLQKEPHHRLTAP</sequence>
<evidence type="ECO:0000313" key="3">
    <source>
        <dbReference type="Proteomes" id="UP000504607"/>
    </source>
</evidence>
<name>A0A6J0PJW2_ELAGV</name>
<evidence type="ECO:0000256" key="1">
    <source>
        <dbReference type="SAM" id="MobiDB-lite"/>
    </source>
</evidence>
<dbReference type="OrthoDB" id="8693905at2759"/>
<dbReference type="SUPFAM" id="SSF56112">
    <property type="entry name" value="Protein kinase-like (PK-like)"/>
    <property type="match status" value="1"/>
</dbReference>
<dbReference type="PANTHER" id="PTHR24361:SF762">
    <property type="entry name" value="MITOGEN-ACTIVATED PROTEIN KINASE KINASE 5"/>
    <property type="match status" value="1"/>
</dbReference>